<evidence type="ECO:0000313" key="1">
    <source>
        <dbReference type="EMBL" id="TRX94013.1"/>
    </source>
</evidence>
<dbReference type="InterPro" id="IPR036770">
    <property type="entry name" value="Ankyrin_rpt-contain_sf"/>
</dbReference>
<dbReference type="OrthoDB" id="4757483at2759"/>
<dbReference type="Gene3D" id="1.25.40.20">
    <property type="entry name" value="Ankyrin repeat-containing domain"/>
    <property type="match status" value="1"/>
</dbReference>
<keyword evidence="2" id="KW-1185">Reference proteome</keyword>
<reference evidence="2" key="1">
    <citation type="submission" date="2019-06" db="EMBL/GenBank/DDBJ databases">
        <title>Draft genome sequence of the griseofulvin-producing fungus Xylaria cubensis strain G536.</title>
        <authorList>
            <person name="Mead M.E."/>
            <person name="Raja H.A."/>
            <person name="Steenwyk J.L."/>
            <person name="Knowles S.L."/>
            <person name="Oberlies N.H."/>
            <person name="Rokas A."/>
        </authorList>
    </citation>
    <scope>NUCLEOTIDE SEQUENCE [LARGE SCALE GENOMIC DNA]</scope>
    <source>
        <strain evidence="2">G536</strain>
    </source>
</reference>
<dbReference type="AlphaFoldDB" id="A0A553I1D2"/>
<sequence>MGPHLTTDIFYDVVKYMAQPSEHLNLCLMGKSVHQTLYPGLIRKDFFRVTDKKSLWRALEDDNAAQLETIYAIMYPNFSEYVREQPNQFSFWLQYVVIEGVYGGLNCLRLMLARAAEAEFVPGLDVLSAAVEGHNYEAIDLLLEYGAPITRQGVEDESGPLFRVQSVDMFHYLVARGADPLEKFEGKNLLHWHCSQLSTSPLLIETLIEAGLPVDELDSEGFYERIERYTPLGYACSNLNLPAMRVLIQHGANPFGSSIEAREERSRDAGSYGDYVFPYPLESLMEQTINIRELGWGQCLWYHHISSLHEEQDDREQEVEEPDTILPLPPMLSRSRFSFHEFFSPRQKCHECSRGFYLADIDSDITEEAEQETQAGLLRFRSWTSQLQRFAHRYFRAIQILLEAGGPDLCREPDFDPVEAWFTTFSMPLLKAGILFSPYSDVDHNDIFEPSTAYTLVDRICQWDLVATTCVAQLDYLLGTALHPSTERGLEMFHRVVSEYLTDNRQSLMFHSPIAVQLNPVAPFIGPSRKNPSPGWTQRYIMAWELDSSRTFTRK</sequence>
<proteinExistence type="predicted"/>
<name>A0A553I1D2_9PEZI</name>
<dbReference type="SUPFAM" id="SSF48403">
    <property type="entry name" value="Ankyrin repeat"/>
    <property type="match status" value="1"/>
</dbReference>
<dbReference type="Proteomes" id="UP000319160">
    <property type="component" value="Unassembled WGS sequence"/>
</dbReference>
<evidence type="ECO:0000313" key="2">
    <source>
        <dbReference type="Proteomes" id="UP000319160"/>
    </source>
</evidence>
<organism evidence="1 2">
    <name type="scientific">Xylaria flabelliformis</name>
    <dbReference type="NCBI Taxonomy" id="2512241"/>
    <lineage>
        <taxon>Eukaryota</taxon>
        <taxon>Fungi</taxon>
        <taxon>Dikarya</taxon>
        <taxon>Ascomycota</taxon>
        <taxon>Pezizomycotina</taxon>
        <taxon>Sordariomycetes</taxon>
        <taxon>Xylariomycetidae</taxon>
        <taxon>Xylariales</taxon>
        <taxon>Xylariaceae</taxon>
        <taxon>Xylaria</taxon>
    </lineage>
</organism>
<protein>
    <submittedName>
        <fullName evidence="1">Uncharacterized protein</fullName>
    </submittedName>
</protein>
<comment type="caution">
    <text evidence="1">The sequence shown here is derived from an EMBL/GenBank/DDBJ whole genome shotgun (WGS) entry which is preliminary data.</text>
</comment>
<accession>A0A553I1D2</accession>
<dbReference type="InterPro" id="IPR002110">
    <property type="entry name" value="Ankyrin_rpt"/>
</dbReference>
<dbReference type="EMBL" id="VFLP01000025">
    <property type="protein sequence ID" value="TRX94013.1"/>
    <property type="molecule type" value="Genomic_DNA"/>
</dbReference>
<gene>
    <name evidence="1" type="ORF">FHL15_005091</name>
</gene>
<dbReference type="SMART" id="SM00248">
    <property type="entry name" value="ANK"/>
    <property type="match status" value="3"/>
</dbReference>